<name>A0A1S2MA37_9BACI</name>
<reference evidence="2 3" key="1">
    <citation type="submission" date="2016-10" db="EMBL/GenBank/DDBJ databases">
        <title>Draft genome sequences of four alkaliphilic bacteria belonging to the Anaerobacillus genus.</title>
        <authorList>
            <person name="Bassil N.M."/>
            <person name="Lloyd J.R."/>
        </authorList>
    </citation>
    <scope>NUCLEOTIDE SEQUENCE [LARGE SCALE GENOMIC DNA]</scope>
    <source>
        <strain evidence="2 3">DSM 22531</strain>
    </source>
</reference>
<dbReference type="AlphaFoldDB" id="A0A1S2MA37"/>
<proteinExistence type="predicted"/>
<protein>
    <recommendedName>
        <fullName evidence="4">Transmembrane protein</fullName>
    </recommendedName>
</protein>
<evidence type="ECO:0000313" key="3">
    <source>
        <dbReference type="Proteomes" id="UP000180057"/>
    </source>
</evidence>
<feature type="transmembrane region" description="Helical" evidence="1">
    <location>
        <begin position="41"/>
        <end position="62"/>
    </location>
</feature>
<gene>
    <name evidence="2" type="ORF">BKP45_02205</name>
</gene>
<keyword evidence="1" id="KW-0812">Transmembrane</keyword>
<dbReference type="Proteomes" id="UP000180057">
    <property type="component" value="Unassembled WGS sequence"/>
</dbReference>
<comment type="caution">
    <text evidence="2">The sequence shown here is derived from an EMBL/GenBank/DDBJ whole genome shotgun (WGS) entry which is preliminary data.</text>
</comment>
<evidence type="ECO:0000313" key="2">
    <source>
        <dbReference type="EMBL" id="OIJ21571.1"/>
    </source>
</evidence>
<organism evidence="2 3">
    <name type="scientific">Anaerobacillus alkalidiazotrophicus</name>
    <dbReference type="NCBI Taxonomy" id="472963"/>
    <lineage>
        <taxon>Bacteria</taxon>
        <taxon>Bacillati</taxon>
        <taxon>Bacillota</taxon>
        <taxon>Bacilli</taxon>
        <taxon>Bacillales</taxon>
        <taxon>Bacillaceae</taxon>
        <taxon>Anaerobacillus</taxon>
    </lineage>
</organism>
<keyword evidence="1" id="KW-1133">Transmembrane helix</keyword>
<accession>A0A1S2MA37</accession>
<keyword evidence="3" id="KW-1185">Reference proteome</keyword>
<keyword evidence="1" id="KW-0472">Membrane</keyword>
<evidence type="ECO:0008006" key="4">
    <source>
        <dbReference type="Google" id="ProtNLM"/>
    </source>
</evidence>
<dbReference type="EMBL" id="MLQS01000001">
    <property type="protein sequence ID" value="OIJ21571.1"/>
    <property type="molecule type" value="Genomic_DNA"/>
</dbReference>
<sequence>MTVVMMQKFCIRTIRTVDGPSILSQPVSYTGYLLGRSTKKAFSLVVLLLSLWTVDLGVRLYLGEGDEFFHGRWWRRKTPPWEFLIRVTVR</sequence>
<evidence type="ECO:0000256" key="1">
    <source>
        <dbReference type="SAM" id="Phobius"/>
    </source>
</evidence>